<dbReference type="EMBL" id="WPIN01000003">
    <property type="protein sequence ID" value="MVM30505.1"/>
    <property type="molecule type" value="Genomic_DNA"/>
</dbReference>
<dbReference type="RefSeq" id="WP_157584733.1">
    <property type="nucleotide sequence ID" value="NZ_WPIN01000003.1"/>
</dbReference>
<comment type="caution">
    <text evidence="3">The sequence shown here is derived from an EMBL/GenBank/DDBJ whole genome shotgun (WGS) entry which is preliminary data.</text>
</comment>
<feature type="domain" description="Inner membrane protein YgaP-like transmembrane" evidence="2">
    <location>
        <begin position="4"/>
        <end position="68"/>
    </location>
</feature>
<keyword evidence="1" id="KW-0472">Membrane</keyword>
<evidence type="ECO:0000313" key="3">
    <source>
        <dbReference type="EMBL" id="MVM30505.1"/>
    </source>
</evidence>
<keyword evidence="1" id="KW-1133">Transmembrane helix</keyword>
<proteinExistence type="predicted"/>
<accession>A0A7K1S9R2</accession>
<keyword evidence="4" id="KW-1185">Reference proteome</keyword>
<dbReference type="InterPro" id="IPR021309">
    <property type="entry name" value="YgaP-like_TM"/>
</dbReference>
<sequence>MLLKKNVSFVDQIIRSILIVDLLVPCLLDLLPSIVAYFFIGLSLVLVVSCITRYCWVYDLLKISTRQQEINF</sequence>
<evidence type="ECO:0000313" key="4">
    <source>
        <dbReference type="Proteomes" id="UP000436006"/>
    </source>
</evidence>
<dbReference type="AlphaFoldDB" id="A0A7K1S9R2"/>
<dbReference type="Proteomes" id="UP000436006">
    <property type="component" value="Unassembled WGS sequence"/>
</dbReference>
<evidence type="ECO:0000259" key="2">
    <source>
        <dbReference type="Pfam" id="PF11127"/>
    </source>
</evidence>
<dbReference type="Pfam" id="PF11127">
    <property type="entry name" value="YgaP-like_TM"/>
    <property type="match status" value="1"/>
</dbReference>
<feature type="transmembrane region" description="Helical" evidence="1">
    <location>
        <begin position="37"/>
        <end position="56"/>
    </location>
</feature>
<evidence type="ECO:0000256" key="1">
    <source>
        <dbReference type="SAM" id="Phobius"/>
    </source>
</evidence>
<keyword evidence="1" id="KW-0812">Transmembrane</keyword>
<name>A0A7K1S9R2_9BACT</name>
<organism evidence="3 4">
    <name type="scientific">Spirosoma arboris</name>
    <dbReference type="NCBI Taxonomy" id="2682092"/>
    <lineage>
        <taxon>Bacteria</taxon>
        <taxon>Pseudomonadati</taxon>
        <taxon>Bacteroidota</taxon>
        <taxon>Cytophagia</taxon>
        <taxon>Cytophagales</taxon>
        <taxon>Cytophagaceae</taxon>
        <taxon>Spirosoma</taxon>
    </lineage>
</organism>
<gene>
    <name evidence="3" type="ORF">GO755_10710</name>
</gene>
<protein>
    <submittedName>
        <fullName evidence="3">DUF2892 domain-containing protein</fullName>
    </submittedName>
</protein>
<reference evidence="3 4" key="1">
    <citation type="submission" date="2019-12" db="EMBL/GenBank/DDBJ databases">
        <title>Spirosoma sp. HMF4905 genome sequencing and assembly.</title>
        <authorList>
            <person name="Kang H."/>
            <person name="Cha I."/>
            <person name="Kim H."/>
            <person name="Joh K."/>
        </authorList>
    </citation>
    <scope>NUCLEOTIDE SEQUENCE [LARGE SCALE GENOMIC DNA]</scope>
    <source>
        <strain evidence="3 4">HMF4905</strain>
    </source>
</reference>